<comment type="similarity">
    <text evidence="2">Belongs to the CobH/CbiC family.</text>
</comment>
<dbReference type="PANTHER" id="PTHR43588:SF1">
    <property type="entry name" value="COBALT-PRECORRIN-8 METHYLMUTASE"/>
    <property type="match status" value="1"/>
</dbReference>
<sequence>MLDKIEIVKPEDIEKRSFEIITDILGDTVFPALHESVIKRVIHTTADFEFAKLLNISEGAIENGIKAIKEGGNIVTDTMMAASGINKKELGKYGGRIVCYMNDEVIAKKAKARNTTRACLCMEKASADKNNRIFVIGNAPTALIRLYELINEGTISPDLVVGVPVGFVNVVESKELFKTLDVPYIITDGRKGGSNIAAAIINAMLYMNRV</sequence>
<protein>
    <submittedName>
        <fullName evidence="6">Precorrin-8X methylmutase CbiC/CobH</fullName>
    </submittedName>
</protein>
<evidence type="ECO:0000256" key="3">
    <source>
        <dbReference type="ARBA" id="ARBA00022573"/>
    </source>
</evidence>
<dbReference type="InterPro" id="IPR036588">
    <property type="entry name" value="CobH/CbiC_sf"/>
</dbReference>
<dbReference type="STRING" id="398512.Bccel_3285"/>
<evidence type="ECO:0000313" key="6">
    <source>
        <dbReference type="EMBL" id="KNY28014.1"/>
    </source>
</evidence>
<feature type="domain" description="Cobalamin biosynthesis precorrin-8X methylmutase CobH/CbiC" evidence="5">
    <location>
        <begin position="12"/>
        <end position="207"/>
    </location>
</feature>
<evidence type="ECO:0000256" key="2">
    <source>
        <dbReference type="ARBA" id="ARBA00009774"/>
    </source>
</evidence>
<name>A0A0L6JQE8_9FIRM</name>
<proteinExistence type="inferred from homology"/>
<dbReference type="PANTHER" id="PTHR43588">
    <property type="entry name" value="COBALT-PRECORRIN-8 METHYLMUTASE"/>
    <property type="match status" value="1"/>
</dbReference>
<reference evidence="7" key="1">
    <citation type="submission" date="2015-07" db="EMBL/GenBank/DDBJ databases">
        <title>Near-Complete Genome Sequence of the Cellulolytic Bacterium Bacteroides (Pseudobacteroides) cellulosolvens ATCC 35603.</title>
        <authorList>
            <person name="Dassa B."/>
            <person name="Utturkar S.M."/>
            <person name="Klingeman D.M."/>
            <person name="Hurt R.A."/>
            <person name="Keller M."/>
            <person name="Xu J."/>
            <person name="Reddy Y.H.K."/>
            <person name="Borovok I."/>
            <person name="Grinberg I.R."/>
            <person name="Lamed R."/>
            <person name="Zhivin O."/>
            <person name="Bayer E.A."/>
            <person name="Brown S.D."/>
        </authorList>
    </citation>
    <scope>NUCLEOTIDE SEQUENCE [LARGE SCALE GENOMIC DNA]</scope>
    <source>
        <strain evidence="7">DSM 2933</strain>
    </source>
</reference>
<evidence type="ECO:0000313" key="7">
    <source>
        <dbReference type="Proteomes" id="UP000036923"/>
    </source>
</evidence>
<accession>A0A0L6JQE8</accession>
<comment type="pathway">
    <text evidence="1">Cofactor biosynthesis; adenosylcobalamin biosynthesis.</text>
</comment>
<keyword evidence="4" id="KW-0413">Isomerase</keyword>
<keyword evidence="3" id="KW-0169">Cobalamin biosynthesis</keyword>
<keyword evidence="7" id="KW-1185">Reference proteome</keyword>
<dbReference type="UniPathway" id="UPA00148"/>
<dbReference type="EMBL" id="LGTC01000001">
    <property type="protein sequence ID" value="KNY28014.1"/>
    <property type="molecule type" value="Genomic_DNA"/>
</dbReference>
<dbReference type="GO" id="GO:0009236">
    <property type="term" value="P:cobalamin biosynthetic process"/>
    <property type="evidence" value="ECO:0007669"/>
    <property type="project" value="UniProtKB-UniPathway"/>
</dbReference>
<evidence type="ECO:0000256" key="4">
    <source>
        <dbReference type="ARBA" id="ARBA00023235"/>
    </source>
</evidence>
<dbReference type="PATRIC" id="fig|398512.5.peg.3443"/>
<organism evidence="6 7">
    <name type="scientific">Pseudobacteroides cellulosolvens ATCC 35603 = DSM 2933</name>
    <dbReference type="NCBI Taxonomy" id="398512"/>
    <lineage>
        <taxon>Bacteria</taxon>
        <taxon>Bacillati</taxon>
        <taxon>Bacillota</taxon>
        <taxon>Clostridia</taxon>
        <taxon>Eubacteriales</taxon>
        <taxon>Oscillospiraceae</taxon>
        <taxon>Pseudobacteroides</taxon>
    </lineage>
</organism>
<evidence type="ECO:0000256" key="1">
    <source>
        <dbReference type="ARBA" id="ARBA00004953"/>
    </source>
</evidence>
<dbReference type="GO" id="GO:0016993">
    <property type="term" value="F:precorrin-8X methylmutase activity"/>
    <property type="evidence" value="ECO:0007669"/>
    <property type="project" value="InterPro"/>
</dbReference>
<dbReference type="Gene3D" id="3.40.50.10230">
    <property type="entry name" value="Cobalamin biosynthesis CobH/CbiC, precorrin-8X methylmutase"/>
    <property type="match status" value="1"/>
</dbReference>
<evidence type="ECO:0000259" key="5">
    <source>
        <dbReference type="Pfam" id="PF02570"/>
    </source>
</evidence>
<dbReference type="RefSeq" id="WP_036939070.1">
    <property type="nucleotide sequence ID" value="NZ_JQKC01000008.1"/>
</dbReference>
<dbReference type="eggNOG" id="COG2082">
    <property type="taxonomic scope" value="Bacteria"/>
</dbReference>
<dbReference type="Proteomes" id="UP000036923">
    <property type="component" value="Unassembled WGS sequence"/>
</dbReference>
<dbReference type="OrthoDB" id="9780708at2"/>
<comment type="caution">
    <text evidence="6">The sequence shown here is derived from an EMBL/GenBank/DDBJ whole genome shotgun (WGS) entry which is preliminary data.</text>
</comment>
<dbReference type="SUPFAM" id="SSF63965">
    <property type="entry name" value="Precorrin-8X methylmutase CbiC/CobH"/>
    <property type="match status" value="1"/>
</dbReference>
<dbReference type="AlphaFoldDB" id="A0A0L6JQE8"/>
<dbReference type="Pfam" id="PF02570">
    <property type="entry name" value="CbiC"/>
    <property type="match status" value="1"/>
</dbReference>
<gene>
    <name evidence="6" type="ORF">Bccel_3285</name>
</gene>
<dbReference type="InterPro" id="IPR003722">
    <property type="entry name" value="Cbl_synth_CobH/CbiC"/>
</dbReference>